<dbReference type="GO" id="GO:0046872">
    <property type="term" value="F:metal ion binding"/>
    <property type="evidence" value="ECO:0007669"/>
    <property type="project" value="UniProtKB-KW"/>
</dbReference>
<evidence type="ECO:0000256" key="9">
    <source>
        <dbReference type="ARBA" id="ARBA00048713"/>
    </source>
</evidence>
<dbReference type="SMR" id="A0A1U7EVL3"/>
<dbReference type="PANTHER" id="PTHR43410">
    <property type="entry name" value="NITRIC OXIDE SYNTHASE OXYGENASE"/>
    <property type="match status" value="1"/>
</dbReference>
<dbReference type="SUPFAM" id="SSF56512">
    <property type="entry name" value="Nitric oxide (NO) synthase oxygenase domain"/>
    <property type="match status" value="1"/>
</dbReference>
<comment type="catalytic activity">
    <reaction evidence="9">
        <text>3 reduced [flavodoxin] + 2 L-arginine + 4 O2 = 3 oxidized [flavodoxin] + 2 L-citrulline + 2 nitric oxide + 4 H2O + 5 H(+)</text>
        <dbReference type="Rhea" id="RHEA:52324"/>
        <dbReference type="Rhea" id="RHEA-COMP:10622"/>
        <dbReference type="Rhea" id="RHEA-COMP:10623"/>
        <dbReference type="ChEBI" id="CHEBI:15377"/>
        <dbReference type="ChEBI" id="CHEBI:15378"/>
        <dbReference type="ChEBI" id="CHEBI:15379"/>
        <dbReference type="ChEBI" id="CHEBI:16480"/>
        <dbReference type="ChEBI" id="CHEBI:32682"/>
        <dbReference type="ChEBI" id="CHEBI:57618"/>
        <dbReference type="ChEBI" id="CHEBI:57743"/>
        <dbReference type="ChEBI" id="CHEBI:58210"/>
        <dbReference type="EC" id="1.14.14.47"/>
    </reaction>
</comment>
<dbReference type="Pfam" id="PF02898">
    <property type="entry name" value="NO_synthase"/>
    <property type="match status" value="1"/>
</dbReference>
<dbReference type="EC" id="1.14.14.47" evidence="3 10"/>
<evidence type="ECO:0000256" key="4">
    <source>
        <dbReference type="ARBA" id="ARBA00018859"/>
    </source>
</evidence>
<dbReference type="InterPro" id="IPR044943">
    <property type="entry name" value="NOS_dom_1"/>
</dbReference>
<dbReference type="STRING" id="348780.NP_1908A"/>
<dbReference type="GO" id="GO:0020037">
    <property type="term" value="F:heme binding"/>
    <property type="evidence" value="ECO:0007669"/>
    <property type="project" value="InterPro"/>
</dbReference>
<keyword evidence="13" id="KW-1185">Reference proteome</keyword>
<comment type="miscellaneous">
    <text evidence="10">This protein is similar to the oxygenase domain of eukaryotic nitric oxide synthases but lacks the reductase domain which, in eukaryotes, is responsible for transfer of electrons to the ferric heme during nitric oxide synthesis.</text>
</comment>
<dbReference type="OrthoDB" id="234138at2157"/>
<dbReference type="Gene3D" id="3.90.340.10">
    <property type="entry name" value="Nitric Oxide Synthase, Chain A, domain 1"/>
    <property type="match status" value="1"/>
</dbReference>
<evidence type="ECO:0000256" key="6">
    <source>
        <dbReference type="ARBA" id="ARBA00022723"/>
    </source>
</evidence>
<dbReference type="RefSeq" id="WP_011322677.1">
    <property type="nucleotide sequence ID" value="NC_007426.1"/>
</dbReference>
<keyword evidence="6 10" id="KW-0479">Metal-binding</keyword>
<comment type="cofactor">
    <cofactor evidence="1 10">
        <name>heme</name>
        <dbReference type="ChEBI" id="CHEBI:30413"/>
    </cofactor>
</comment>
<evidence type="ECO:0000256" key="10">
    <source>
        <dbReference type="PIRNR" id="PIRNR037219"/>
    </source>
</evidence>
<evidence type="ECO:0000256" key="3">
    <source>
        <dbReference type="ARBA" id="ARBA00012735"/>
    </source>
</evidence>
<evidence type="ECO:0000313" key="13">
    <source>
        <dbReference type="Proteomes" id="UP000002698"/>
    </source>
</evidence>
<dbReference type="Gene3D" id="3.90.440.10">
    <property type="entry name" value="Nitric Oxide Synthase,Heme Domain,Chain A domain 2"/>
    <property type="match status" value="1"/>
</dbReference>
<evidence type="ECO:0000256" key="5">
    <source>
        <dbReference type="ARBA" id="ARBA00022617"/>
    </source>
</evidence>
<evidence type="ECO:0000256" key="1">
    <source>
        <dbReference type="ARBA" id="ARBA00001971"/>
    </source>
</evidence>
<gene>
    <name evidence="12" type="primary">nos</name>
    <name evidence="12" type="ordered locus">NP_1908A</name>
</gene>
<dbReference type="EnsemblBacteria" id="CAI49045">
    <property type="protein sequence ID" value="CAI49045"/>
    <property type="gene ID" value="NP_1908A"/>
</dbReference>
<dbReference type="AlphaFoldDB" id="A0A1U7EVL3"/>
<dbReference type="InterPro" id="IPR036119">
    <property type="entry name" value="NOS_N_sf"/>
</dbReference>
<proteinExistence type="inferred from homology"/>
<evidence type="ECO:0000256" key="7">
    <source>
        <dbReference type="ARBA" id="ARBA00023002"/>
    </source>
</evidence>
<protein>
    <recommendedName>
        <fullName evidence="4 10">Nitric oxide synthase oxygenase</fullName>
        <ecNumber evidence="3 10">1.14.14.47</ecNumber>
    </recommendedName>
</protein>
<organism evidence="12 13">
    <name type="scientific">Natronomonas pharaonis (strain ATCC 35678 / DSM 2160 / CIP 103997 / JCM 8858 / NBRC 14720 / NCIMB 2260 / Gabara)</name>
    <name type="common">Halobacterium pharaonis</name>
    <dbReference type="NCBI Taxonomy" id="348780"/>
    <lineage>
        <taxon>Archaea</taxon>
        <taxon>Methanobacteriati</taxon>
        <taxon>Methanobacteriota</taxon>
        <taxon>Stenosarchaea group</taxon>
        <taxon>Halobacteria</taxon>
        <taxon>Halobacteriales</taxon>
        <taxon>Natronomonadaceae</taxon>
        <taxon>Natronomonas</taxon>
    </lineage>
</organism>
<dbReference type="InterPro" id="IPR044944">
    <property type="entry name" value="NOS_dom_3"/>
</dbReference>
<comment type="similarity">
    <text evidence="2 10">Belongs to the NOS family. Bacterial NOS oxygenase subfamily.</text>
</comment>
<dbReference type="HOGENOM" id="CLU_040293_0_0_2"/>
<dbReference type="InterPro" id="IPR050607">
    <property type="entry name" value="NOS"/>
</dbReference>
<dbReference type="InterPro" id="IPR017142">
    <property type="entry name" value="Nitric_oxide_synthase_Oase-su"/>
</dbReference>
<dbReference type="Gene3D" id="3.90.1230.10">
    <property type="entry name" value="Nitric Oxide Synthase, Chain A, domain 3"/>
    <property type="match status" value="1"/>
</dbReference>
<accession>A0A1U7EVL3</accession>
<comment type="subunit">
    <text evidence="10">Homodimer.</text>
</comment>
<evidence type="ECO:0000259" key="11">
    <source>
        <dbReference type="PROSITE" id="PS60001"/>
    </source>
</evidence>
<dbReference type="KEGG" id="nph:NP_1908A"/>
<sequence>MHEPPQEYSREERFAEAKSFIEQCYTELGRESEIDDRLAEIEAEIERRNHYEHTPEELEHGAKMAWRNSNRCIGRLFWQQLNVADERDCETAEAVHEACCRHLEKARNGGDIKPLITVFKPMVDGDRQVRIWNYELLRYAGYRTDDGIVGDPDEIELTDYCQSRGWEGDGTDFDILPHVIQMGDDEPAIFEVPDSAVGEVPLRHPDYEWFEDLGLRWYDVPVVSNMRLELGGIHYTAAPFSGWYVSTEIGARNLADEDRYDMLPTVAERLGLDTDDNRSLWKDEALVELNRAVLHSYEEAGVTIVDHHTVTDQFEQFEQNEAEADREVTGDRSWLLPPMSSATTHVFSNDYDDRIEKPNFFYQAAPEPLSERRESLGR</sequence>
<reference evidence="12 13" key="1">
    <citation type="journal article" date="2005" name="Genome Res.">
        <title>Living with two extremes: conclusions from the genome sequence of Natronomonas pharaonis.</title>
        <authorList>
            <person name="Falb M."/>
            <person name="Pfeiffer F."/>
            <person name="Palm P."/>
            <person name="Rodewald K."/>
            <person name="Hickmann V."/>
            <person name="Tittor J."/>
            <person name="Oesterhelt D."/>
        </authorList>
    </citation>
    <scope>NUCLEOTIDE SEQUENCE [LARGE SCALE GENOMIC DNA]</scope>
    <source>
        <strain evidence="13">ATCC 35678 / DSM 2160 / CIP 103997 / JCM 8858 / NBRC 14720 / NCIMB 2260 / Gabara</strain>
    </source>
</reference>
<dbReference type="CDD" id="cd00575">
    <property type="entry name" value="NOS_oxygenase"/>
    <property type="match status" value="1"/>
</dbReference>
<dbReference type="GO" id="GO:0006809">
    <property type="term" value="P:nitric oxide biosynthetic process"/>
    <property type="evidence" value="ECO:0007669"/>
    <property type="project" value="InterPro"/>
</dbReference>
<evidence type="ECO:0000256" key="8">
    <source>
        <dbReference type="ARBA" id="ARBA00023004"/>
    </source>
</evidence>
<dbReference type="InterPro" id="IPR004030">
    <property type="entry name" value="NOS_N"/>
</dbReference>
<name>A0A1U7EVL3_NATPD</name>
<dbReference type="eggNOG" id="arCOG14711">
    <property type="taxonomic scope" value="Archaea"/>
</dbReference>
<evidence type="ECO:0000313" key="12">
    <source>
        <dbReference type="EMBL" id="CAI49045.1"/>
    </source>
</evidence>
<dbReference type="Proteomes" id="UP000002698">
    <property type="component" value="Chromosome"/>
</dbReference>
<keyword evidence="5 10" id="KW-0349">Heme</keyword>
<dbReference type="GO" id="GO:0004517">
    <property type="term" value="F:nitric-oxide synthase activity"/>
    <property type="evidence" value="ECO:0007669"/>
    <property type="project" value="InterPro"/>
</dbReference>
<evidence type="ECO:0000256" key="2">
    <source>
        <dbReference type="ARBA" id="ARBA00005411"/>
    </source>
</evidence>
<dbReference type="InterPro" id="IPR044940">
    <property type="entry name" value="NOS_dom_2"/>
</dbReference>
<dbReference type="PANTHER" id="PTHR43410:SF1">
    <property type="entry name" value="NITRIC OXIDE SYNTHASE"/>
    <property type="match status" value="1"/>
</dbReference>
<keyword evidence="8 10" id="KW-0408">Iron</keyword>
<dbReference type="GeneID" id="3702982"/>
<comment type="function">
    <text evidence="10">Catalyzes the production of nitric oxide.</text>
</comment>
<dbReference type="PIRSF" id="PIRSF037219">
    <property type="entry name" value="NOS_oxygenase"/>
    <property type="match status" value="1"/>
</dbReference>
<dbReference type="EMBL" id="CR936257">
    <property type="protein sequence ID" value="CAI49045.1"/>
    <property type="molecule type" value="Genomic_DNA"/>
</dbReference>
<feature type="domain" description="Nitric oxide synthase (NOS)" evidence="11">
    <location>
        <begin position="71"/>
        <end position="78"/>
    </location>
</feature>
<dbReference type="PROSITE" id="PS60001">
    <property type="entry name" value="NOS"/>
    <property type="match status" value="1"/>
</dbReference>
<keyword evidence="7 10" id="KW-0560">Oxidoreductase</keyword>